<evidence type="ECO:0000313" key="1">
    <source>
        <dbReference type="EMBL" id="MDO1536705.1"/>
    </source>
</evidence>
<organism evidence="1 2">
    <name type="scientific">Variovorax ginsengisoli</name>
    <dbReference type="NCBI Taxonomy" id="363844"/>
    <lineage>
        <taxon>Bacteria</taxon>
        <taxon>Pseudomonadati</taxon>
        <taxon>Pseudomonadota</taxon>
        <taxon>Betaproteobacteria</taxon>
        <taxon>Burkholderiales</taxon>
        <taxon>Comamonadaceae</taxon>
        <taxon>Variovorax</taxon>
    </lineage>
</organism>
<keyword evidence="2" id="KW-1185">Reference proteome</keyword>
<sequence>MSTSQTAPQGKDTATVVDLYMSFELGDKSWKLTVSDGQRGASRYNVEAGDTAAVAHRIGKARERCKLAPQARVHSCYEAGRDGWWLHRWLIEQEVDNVVVDSSSIEVNRHARRAKTDRLDGDKLLAMLLRHHRGERVWSVVHEPTPEDEDARRTHRELGRLRYRLGLCSSQP</sequence>
<accession>A0ABT8SD51</accession>
<dbReference type="Proteomes" id="UP001169027">
    <property type="component" value="Unassembled WGS sequence"/>
</dbReference>
<gene>
    <name evidence="1" type="ORF">Q2T77_31000</name>
</gene>
<comment type="caution">
    <text evidence="1">The sequence shown here is derived from an EMBL/GenBank/DDBJ whole genome shotgun (WGS) entry which is preliminary data.</text>
</comment>
<protein>
    <recommendedName>
        <fullName evidence="3">Transposase</fullName>
    </recommendedName>
</protein>
<evidence type="ECO:0008006" key="3">
    <source>
        <dbReference type="Google" id="ProtNLM"/>
    </source>
</evidence>
<proteinExistence type="predicted"/>
<dbReference type="EMBL" id="JAUKVY010000031">
    <property type="protein sequence ID" value="MDO1536705.1"/>
    <property type="molecule type" value="Genomic_DNA"/>
</dbReference>
<evidence type="ECO:0000313" key="2">
    <source>
        <dbReference type="Proteomes" id="UP001169027"/>
    </source>
</evidence>
<name>A0ABT8SD51_9BURK</name>
<reference evidence="1" key="1">
    <citation type="submission" date="2023-06" db="EMBL/GenBank/DDBJ databases">
        <authorList>
            <person name="Jiang Y."/>
            <person name="Liu Q."/>
        </authorList>
    </citation>
    <scope>NUCLEOTIDE SEQUENCE</scope>
    <source>
        <strain evidence="1">CGMCC 1.12090</strain>
    </source>
</reference>